<dbReference type="InterPro" id="IPR036772">
    <property type="entry name" value="SRCR-like_dom_sf"/>
</dbReference>
<keyword evidence="1 2" id="KW-1015">Disulfide bond</keyword>
<dbReference type="SMART" id="SM00202">
    <property type="entry name" value="SR"/>
    <property type="match status" value="2"/>
</dbReference>
<feature type="compositionally biased region" description="Pro residues" evidence="3">
    <location>
        <begin position="331"/>
        <end position="340"/>
    </location>
</feature>
<dbReference type="PANTHER" id="PTHR47309:SF1">
    <property type="entry name" value="T-CELL SURFACE GLYCOPROTEIN CD5"/>
    <property type="match status" value="1"/>
</dbReference>
<evidence type="ECO:0000259" key="4">
    <source>
        <dbReference type="PROSITE" id="PS50287"/>
    </source>
</evidence>
<feature type="region of interest" description="Disordered" evidence="3">
    <location>
        <begin position="299"/>
        <end position="433"/>
    </location>
</feature>
<accession>A0A7L0ESI3</accession>
<dbReference type="Proteomes" id="UP000550660">
    <property type="component" value="Unassembled WGS sequence"/>
</dbReference>
<feature type="compositionally biased region" description="Polar residues" evidence="3">
    <location>
        <begin position="359"/>
        <end position="373"/>
    </location>
</feature>
<proteinExistence type="predicted"/>
<dbReference type="PROSITE" id="PS50287">
    <property type="entry name" value="SRCR_2"/>
    <property type="match status" value="2"/>
</dbReference>
<dbReference type="OrthoDB" id="544868at2759"/>
<dbReference type="Gene3D" id="3.10.250.10">
    <property type="entry name" value="SRCR-like domain"/>
    <property type="match status" value="2"/>
</dbReference>
<feature type="non-terminal residue" evidence="5">
    <location>
        <position position="433"/>
    </location>
</feature>
<dbReference type="AlphaFoldDB" id="A0A7L0ESI3"/>
<sequence length="433" mass="46543">KNPTCAFPTEPSLQLTGGGCRCAGLLEVNWEGKWSRVCRDGASKVGMDDTCQRLGCGPPMAEPPQITFRDAKKPRTEPLRCRGTAATMANCSWAPANCTDHVVLACSEPVKTTPKPPPVPPATTPEPTGPPRLRLVDGNFRCSGFVELQKKGLWGSVEGNLDIPTKLATQICQHLGCGVAIDGQAVPEPGRSPLPVRWEVVERCESRQLLDCFNRTSTRRGKKPAFITCSGESSSLALSPDPGVLGGHELLSSPGEVGQPQGRGWLGWMPCCDPIPASPTPSIHPLLLLLSCLQRQNRKPPRRARGAGDYSRWHMGPAGGGGSRESVGSPSPCPSRPPPTRLCLPVSKKKQRQWIGPTGLNQTVSFHRNSTVTARPRAERQRAQGGGDNDYAQPPQKSSHLSAYPALEGARRASNPPDNSSDSDYDLQCARRV</sequence>
<feature type="region of interest" description="Disordered" evidence="3">
    <location>
        <begin position="110"/>
        <end position="132"/>
    </location>
</feature>
<evidence type="ECO:0000256" key="2">
    <source>
        <dbReference type="PROSITE-ProRule" id="PRU00196"/>
    </source>
</evidence>
<dbReference type="PRINTS" id="PR01409">
    <property type="entry name" value="TCELLCD5"/>
</dbReference>
<comment type="caution">
    <text evidence="2">Lacks conserved residue(s) required for the propagation of feature annotation.</text>
</comment>
<feature type="disulfide bond" evidence="2">
    <location>
        <begin position="81"/>
        <end position="91"/>
    </location>
</feature>
<dbReference type="Pfam" id="PF00530">
    <property type="entry name" value="SRCR"/>
    <property type="match status" value="2"/>
</dbReference>
<gene>
    <name evidence="5" type="primary">Cd5</name>
    <name evidence="5" type="ORF">TROMEL_R15326</name>
</gene>
<organism evidence="5 6">
    <name type="scientific">Trogon melanurus</name>
    <name type="common">Black-tailed trogon</name>
    <dbReference type="NCBI Taxonomy" id="56311"/>
    <lineage>
        <taxon>Eukaryota</taxon>
        <taxon>Metazoa</taxon>
        <taxon>Chordata</taxon>
        <taxon>Craniata</taxon>
        <taxon>Vertebrata</taxon>
        <taxon>Euteleostomi</taxon>
        <taxon>Archelosauria</taxon>
        <taxon>Archosauria</taxon>
        <taxon>Dinosauria</taxon>
        <taxon>Saurischia</taxon>
        <taxon>Theropoda</taxon>
        <taxon>Coelurosauria</taxon>
        <taxon>Aves</taxon>
        <taxon>Neognathae</taxon>
        <taxon>Neoaves</taxon>
        <taxon>Telluraves</taxon>
        <taxon>Coraciimorphae</taxon>
        <taxon>Trogoniformes</taxon>
        <taxon>Trogonidae</taxon>
        <taxon>Trogon</taxon>
    </lineage>
</organism>
<dbReference type="PANTHER" id="PTHR47309">
    <property type="entry name" value="T-CELL SURFACE GLYCOPROTEIN CD5"/>
    <property type="match status" value="1"/>
</dbReference>
<evidence type="ECO:0000256" key="1">
    <source>
        <dbReference type="ARBA" id="ARBA00023157"/>
    </source>
</evidence>
<evidence type="ECO:0000313" key="6">
    <source>
        <dbReference type="Proteomes" id="UP000550660"/>
    </source>
</evidence>
<dbReference type="PRINTS" id="PR00258">
    <property type="entry name" value="SPERACTRCPTR"/>
</dbReference>
<dbReference type="InterPro" id="IPR003566">
    <property type="entry name" value="Tcell_CD5"/>
</dbReference>
<feature type="compositionally biased region" description="Pro residues" evidence="3">
    <location>
        <begin position="114"/>
        <end position="130"/>
    </location>
</feature>
<feature type="domain" description="SRCR" evidence="4">
    <location>
        <begin position="133"/>
        <end position="230"/>
    </location>
</feature>
<dbReference type="GO" id="GO:0005886">
    <property type="term" value="C:plasma membrane"/>
    <property type="evidence" value="ECO:0007669"/>
    <property type="project" value="TreeGrafter"/>
</dbReference>
<protein>
    <submittedName>
        <fullName evidence="5">CD5 protein</fullName>
    </submittedName>
</protein>
<evidence type="ECO:0000313" key="5">
    <source>
        <dbReference type="EMBL" id="NXJ85989.1"/>
    </source>
</evidence>
<dbReference type="SUPFAM" id="SSF56487">
    <property type="entry name" value="SRCR-like"/>
    <property type="match status" value="2"/>
</dbReference>
<feature type="domain" description="SRCR" evidence="4">
    <location>
        <begin position="13"/>
        <end position="107"/>
    </location>
</feature>
<dbReference type="GO" id="GO:0031295">
    <property type="term" value="P:T cell costimulation"/>
    <property type="evidence" value="ECO:0007669"/>
    <property type="project" value="TreeGrafter"/>
</dbReference>
<keyword evidence="6" id="KW-1185">Reference proteome</keyword>
<comment type="caution">
    <text evidence="5">The sequence shown here is derived from an EMBL/GenBank/DDBJ whole genome shotgun (WGS) entry which is preliminary data.</text>
</comment>
<evidence type="ECO:0000256" key="3">
    <source>
        <dbReference type="SAM" id="MobiDB-lite"/>
    </source>
</evidence>
<feature type="non-terminal residue" evidence="5">
    <location>
        <position position="1"/>
    </location>
</feature>
<dbReference type="EMBL" id="VXAG01002540">
    <property type="protein sequence ID" value="NXJ85989.1"/>
    <property type="molecule type" value="Genomic_DNA"/>
</dbReference>
<name>A0A7L0ESI3_TROML</name>
<reference evidence="5 6" key="1">
    <citation type="submission" date="2019-09" db="EMBL/GenBank/DDBJ databases">
        <title>Bird 10,000 Genomes (B10K) Project - Family phase.</title>
        <authorList>
            <person name="Zhang G."/>
        </authorList>
    </citation>
    <scope>NUCLEOTIDE SEQUENCE [LARGE SCALE GENOMIC DNA]</scope>
    <source>
        <strain evidence="5">B10K-DU-007-40</strain>
        <tissue evidence="5">Mixed tissue sample</tissue>
    </source>
</reference>
<dbReference type="InterPro" id="IPR001190">
    <property type="entry name" value="SRCR"/>
</dbReference>